<dbReference type="InterPro" id="IPR044398">
    <property type="entry name" value="Globin-sensor_dom"/>
</dbReference>
<feature type="non-terminal residue" evidence="2">
    <location>
        <position position="236"/>
    </location>
</feature>
<keyword evidence="3" id="KW-1185">Reference proteome</keyword>
<proteinExistence type="predicted"/>
<sequence length="236" mass="26408">MQHISATSLTTSLPSRIAYLSSFLNLTPSDTDALLAAKPLLAPLIPSILDAVYAKLLSYDITAQVFVPKNTDYEGEVVGSVQELTLEHPQIALRKDFLKVCLCLFRGCAWFGFWIWILDFLKSRLHNYLIRLVSTPDLTPTSPFWTCLNNVGIMHTGRPGFKHRASKPELRVEYMHMGALLGYVEDIVVGVVMGMEGVDAGTKMRVMRAFNKVLWIQNDLFARHYLAEEGGMSKAA</sequence>
<evidence type="ECO:0000259" key="1">
    <source>
        <dbReference type="Pfam" id="PF11563"/>
    </source>
</evidence>
<accession>A0A8T9BLV7</accession>
<reference evidence="2 3" key="1">
    <citation type="submission" date="2018-05" db="EMBL/GenBank/DDBJ databases">
        <title>Whole genome sequencing for identification of molecular markers to develop diagnostic detection tools for the regulated plant pathogen Lachnellula willkommii.</title>
        <authorList>
            <person name="Giroux E."/>
            <person name="Bilodeau G."/>
        </authorList>
    </citation>
    <scope>NUCLEOTIDE SEQUENCE [LARGE SCALE GENOMIC DNA]</scope>
    <source>
        <strain evidence="2 3">CBS 203.66</strain>
    </source>
</reference>
<dbReference type="Proteomes" id="UP000469559">
    <property type="component" value="Unassembled WGS sequence"/>
</dbReference>
<protein>
    <recommendedName>
        <fullName evidence="1">Globin-sensor domain-containing protein</fullName>
    </recommendedName>
</protein>
<evidence type="ECO:0000313" key="2">
    <source>
        <dbReference type="EMBL" id="TVY20937.1"/>
    </source>
</evidence>
<feature type="domain" description="Globin-sensor" evidence="1">
    <location>
        <begin position="118"/>
        <end position="229"/>
    </location>
</feature>
<dbReference type="InterPro" id="IPR012292">
    <property type="entry name" value="Globin/Proto"/>
</dbReference>
<dbReference type="Pfam" id="PF11563">
    <property type="entry name" value="Protoglobin"/>
    <property type="match status" value="2"/>
</dbReference>
<dbReference type="Gene3D" id="1.10.490.10">
    <property type="entry name" value="Globins"/>
    <property type="match status" value="1"/>
</dbReference>
<dbReference type="AlphaFoldDB" id="A0A8T9BLV7"/>
<comment type="caution">
    <text evidence="2">The sequence shown here is derived from an EMBL/GenBank/DDBJ whole genome shotgun (WGS) entry which is preliminary data.</text>
</comment>
<gene>
    <name evidence="2" type="ORF">LARI1_G001418</name>
</gene>
<dbReference type="PANTHER" id="PTHR42071">
    <property type="entry name" value="PROTOGLOBIN DOMAIN-CONTAINING PROTEIN"/>
    <property type="match status" value="1"/>
</dbReference>
<dbReference type="EMBL" id="QGMF01000033">
    <property type="protein sequence ID" value="TVY20937.1"/>
    <property type="molecule type" value="Genomic_DNA"/>
</dbReference>
<dbReference type="GO" id="GO:0019825">
    <property type="term" value="F:oxygen binding"/>
    <property type="evidence" value="ECO:0007669"/>
    <property type="project" value="InterPro"/>
</dbReference>
<dbReference type="OrthoDB" id="10027058at2759"/>
<evidence type="ECO:0000313" key="3">
    <source>
        <dbReference type="Proteomes" id="UP000469559"/>
    </source>
</evidence>
<name>A0A8T9BLV7_9HELO</name>
<organism evidence="2 3">
    <name type="scientific">Lachnellula arida</name>
    <dbReference type="NCBI Taxonomy" id="1316785"/>
    <lineage>
        <taxon>Eukaryota</taxon>
        <taxon>Fungi</taxon>
        <taxon>Dikarya</taxon>
        <taxon>Ascomycota</taxon>
        <taxon>Pezizomycotina</taxon>
        <taxon>Leotiomycetes</taxon>
        <taxon>Helotiales</taxon>
        <taxon>Lachnaceae</taxon>
        <taxon>Lachnellula</taxon>
    </lineage>
</organism>
<dbReference type="GO" id="GO:0020037">
    <property type="term" value="F:heme binding"/>
    <property type="evidence" value="ECO:0007669"/>
    <property type="project" value="InterPro"/>
</dbReference>
<feature type="domain" description="Globin-sensor" evidence="1">
    <location>
        <begin position="15"/>
        <end position="99"/>
    </location>
</feature>
<dbReference type="PANTHER" id="PTHR42071:SF1">
    <property type="entry name" value="GLOBIN-SENSOR DOMAIN-CONTAINING PROTEIN"/>
    <property type="match status" value="1"/>
</dbReference>